<evidence type="ECO:0000313" key="2">
    <source>
        <dbReference type="Proteomes" id="UP000054928"/>
    </source>
</evidence>
<dbReference type="Proteomes" id="UP000054928">
    <property type="component" value="Unassembled WGS sequence"/>
</dbReference>
<proteinExistence type="predicted"/>
<reference evidence="2" key="1">
    <citation type="submission" date="2014-09" db="EMBL/GenBank/DDBJ databases">
        <authorList>
            <person name="Sharma Rahul"/>
            <person name="Thines Marco"/>
        </authorList>
    </citation>
    <scope>NUCLEOTIDE SEQUENCE [LARGE SCALE GENOMIC DNA]</scope>
</reference>
<dbReference type="GeneID" id="36405417"/>
<protein>
    <submittedName>
        <fullName evidence="1">Uncharacterized protein</fullName>
    </submittedName>
</protein>
<dbReference type="AlphaFoldDB" id="A0A0P1AI24"/>
<dbReference type="RefSeq" id="XP_024576517.1">
    <property type="nucleotide sequence ID" value="XM_024725774.1"/>
</dbReference>
<accession>A0A0P1AI24</accession>
<dbReference type="EMBL" id="CCYD01000468">
    <property type="protein sequence ID" value="CEG40148.1"/>
    <property type="molecule type" value="Genomic_DNA"/>
</dbReference>
<name>A0A0P1AI24_PLAHL</name>
<organism evidence="1 2">
    <name type="scientific">Plasmopara halstedii</name>
    <name type="common">Downy mildew of sunflower</name>
    <dbReference type="NCBI Taxonomy" id="4781"/>
    <lineage>
        <taxon>Eukaryota</taxon>
        <taxon>Sar</taxon>
        <taxon>Stramenopiles</taxon>
        <taxon>Oomycota</taxon>
        <taxon>Peronosporomycetes</taxon>
        <taxon>Peronosporales</taxon>
        <taxon>Peronosporaceae</taxon>
        <taxon>Plasmopara</taxon>
    </lineage>
</organism>
<keyword evidence="2" id="KW-1185">Reference proteome</keyword>
<evidence type="ECO:0000313" key="1">
    <source>
        <dbReference type="EMBL" id="CEG40148.1"/>
    </source>
</evidence>
<sequence>MDRGDEKPIFEYLTCYSRTVDSALLYDVVTWQIDEALHVRGKNEYPLVN</sequence>